<gene>
    <name evidence="2" type="ORF">ACFPCY_09070</name>
</gene>
<proteinExistence type="predicted"/>
<accession>A0ABV9TTM9</accession>
<keyword evidence="1" id="KW-0812">Transmembrane</keyword>
<dbReference type="Proteomes" id="UP001595872">
    <property type="component" value="Unassembled WGS sequence"/>
</dbReference>
<keyword evidence="1" id="KW-0472">Membrane</keyword>
<evidence type="ECO:0000313" key="2">
    <source>
        <dbReference type="EMBL" id="MFC4907471.1"/>
    </source>
</evidence>
<feature type="transmembrane region" description="Helical" evidence="1">
    <location>
        <begin position="344"/>
        <end position="366"/>
    </location>
</feature>
<reference evidence="3" key="1">
    <citation type="journal article" date="2019" name="Int. J. Syst. Evol. Microbiol.">
        <title>The Global Catalogue of Microorganisms (GCM) 10K type strain sequencing project: providing services to taxonomists for standard genome sequencing and annotation.</title>
        <authorList>
            <consortium name="The Broad Institute Genomics Platform"/>
            <consortium name="The Broad Institute Genome Sequencing Center for Infectious Disease"/>
            <person name="Wu L."/>
            <person name="Ma J."/>
        </authorList>
    </citation>
    <scope>NUCLEOTIDE SEQUENCE [LARGE SCALE GENOMIC DNA]</scope>
    <source>
        <strain evidence="3">KLKA75</strain>
    </source>
</reference>
<organism evidence="2 3">
    <name type="scientific">Actinomadura gamaensis</name>
    <dbReference type="NCBI Taxonomy" id="1763541"/>
    <lineage>
        <taxon>Bacteria</taxon>
        <taxon>Bacillati</taxon>
        <taxon>Actinomycetota</taxon>
        <taxon>Actinomycetes</taxon>
        <taxon>Streptosporangiales</taxon>
        <taxon>Thermomonosporaceae</taxon>
        <taxon>Actinomadura</taxon>
    </lineage>
</organism>
<name>A0ABV9TTM9_9ACTN</name>
<keyword evidence="1" id="KW-1133">Transmembrane helix</keyword>
<feature type="transmembrane region" description="Helical" evidence="1">
    <location>
        <begin position="89"/>
        <end position="113"/>
    </location>
</feature>
<feature type="transmembrane region" description="Helical" evidence="1">
    <location>
        <begin position="436"/>
        <end position="458"/>
    </location>
</feature>
<sequence>MGVLAGAAVRLAGFGLGGGPVAQRVGGGVLAHGLGGRTDLPMDGVTAIAGGGAAVAASFLALTVAWTRPRLRPDGGRPLSARAARFLDAPWLTWTARWAALALTAAVVAVAFAGPSSDARNLAPWALFVTFWVGLVPVSVVCGPVWRRVNPLRTVHAVVCRVLRVDPSGVRALPKRLGWWPAAGWLLGFVWLELVAPHRSDPRLVGWLIVGYAAVNTGLGVWFGRDWFARGDGFEAYSSLMARMCPVGRRPDGALVWRTPLTGLVGGGGEAGLAATACVLIGSTGFDGVTRTTYWRDNVDPSDIPAGTAGLLLSVAVVAALYRAAMGWGARLSGQDPREWPGRFAGSLLPIALGYTVAHYFSFFLLEGQTTVILASDPLGRGWNLLGSTGHVVDYGLLTPSIIALVQVNAIVLGHMAGTAAAHDLALRTVPAERRLAGQAPLAVVMVCLTCAGLFALLSG</sequence>
<feature type="transmembrane region" description="Helical" evidence="1">
    <location>
        <begin position="47"/>
        <end position="68"/>
    </location>
</feature>
<comment type="caution">
    <text evidence="2">The sequence shown here is derived from an EMBL/GenBank/DDBJ whole genome shotgun (WGS) entry which is preliminary data.</text>
</comment>
<keyword evidence="3" id="KW-1185">Reference proteome</keyword>
<evidence type="ECO:0000313" key="3">
    <source>
        <dbReference type="Proteomes" id="UP001595872"/>
    </source>
</evidence>
<evidence type="ECO:0000256" key="1">
    <source>
        <dbReference type="SAM" id="Phobius"/>
    </source>
</evidence>
<dbReference type="EMBL" id="JBHSIT010000002">
    <property type="protein sequence ID" value="MFC4907471.1"/>
    <property type="molecule type" value="Genomic_DNA"/>
</dbReference>
<dbReference type="RefSeq" id="WP_378253256.1">
    <property type="nucleotide sequence ID" value="NZ_JBHSIT010000002.1"/>
</dbReference>
<evidence type="ECO:0008006" key="4">
    <source>
        <dbReference type="Google" id="ProtNLM"/>
    </source>
</evidence>
<feature type="transmembrane region" description="Helical" evidence="1">
    <location>
        <begin position="204"/>
        <end position="224"/>
    </location>
</feature>
<feature type="transmembrane region" description="Helical" evidence="1">
    <location>
        <begin position="125"/>
        <end position="146"/>
    </location>
</feature>
<feature type="transmembrane region" description="Helical" evidence="1">
    <location>
        <begin position="304"/>
        <end position="324"/>
    </location>
</feature>
<protein>
    <recommendedName>
        <fullName evidence="4">Fenitrothion hydrolase</fullName>
    </recommendedName>
</protein>